<dbReference type="Gene3D" id="3.40.50.10610">
    <property type="entry name" value="ABC-type transport auxiliary lipoprotein component"/>
    <property type="match status" value="1"/>
</dbReference>
<evidence type="ECO:0000256" key="4">
    <source>
        <dbReference type="ARBA" id="ARBA00023139"/>
    </source>
</evidence>
<sequence length="474" mass="52441">MFLRRLLTAAGLLLLAGLSGCASYFHQSFIKPEAARLGAEVNSNEVWRHLPPARQRVVVAVYKFRDQTGQYKPQANGSSFSTAVTQGATTILLRALEESQWFDPIERENLGNLLNERKIIRSTREEYSQQTGQRQPNLPPLLFAGILLEGGIISYDSNILTGGAGLRYFGAGASGQYRQDRVTVYLRAISTNTGKILKTVYTSKTILSQQVDASLFQFVDFKRLLETETGFTYNEPSEMAVKEAIEKSVQSLIYEGLLVNIWASADTAATRGLPMQAYLKEKEENLAYDALGRQTTFRRRPVGLGLTGAVQLYQGDFAQPQYRLGSEFTFRYRIGDGYLSSFLNAGTGRLAAGPNGQFFDQRVNYAELGLLACLFPYDRFSPYLLAGAGATMRSSTGISTDGNLVPHAVLGLGAEYLITPKIGINVGLDNHLYLSDRIDQVSQGRYKDYAWSARAGLVFYIGKGKGNSEIFYKK</sequence>
<dbReference type="EMBL" id="JADQDM010000013">
    <property type="protein sequence ID" value="MBF9223263.1"/>
    <property type="molecule type" value="Genomic_DNA"/>
</dbReference>
<evidence type="ECO:0000256" key="1">
    <source>
        <dbReference type="ARBA" id="ARBA00022475"/>
    </source>
</evidence>
<protein>
    <submittedName>
        <fullName evidence="7">CsgG/HfaB family protein</fullName>
    </submittedName>
</protein>
<evidence type="ECO:0000256" key="6">
    <source>
        <dbReference type="SAM" id="SignalP"/>
    </source>
</evidence>
<evidence type="ECO:0000256" key="3">
    <source>
        <dbReference type="ARBA" id="ARBA00023136"/>
    </source>
</evidence>
<dbReference type="InterPro" id="IPR005534">
    <property type="entry name" value="Curli_assmbl/transp-comp_CsgG"/>
</dbReference>
<dbReference type="RefSeq" id="WP_196294702.1">
    <property type="nucleotide sequence ID" value="NZ_JADQDM010000013.1"/>
</dbReference>
<dbReference type="Proteomes" id="UP000618931">
    <property type="component" value="Unassembled WGS sequence"/>
</dbReference>
<gene>
    <name evidence="7" type="ORF">I2H31_19315</name>
</gene>
<dbReference type="Pfam" id="PF03783">
    <property type="entry name" value="CsgG"/>
    <property type="match status" value="1"/>
</dbReference>
<comment type="caution">
    <text evidence="7">The sequence shown here is derived from an EMBL/GenBank/DDBJ whole genome shotgun (WGS) entry which is preliminary data.</text>
</comment>
<keyword evidence="5" id="KW-0449">Lipoprotein</keyword>
<keyword evidence="3" id="KW-0472">Membrane</keyword>
<evidence type="ECO:0000256" key="5">
    <source>
        <dbReference type="ARBA" id="ARBA00023288"/>
    </source>
</evidence>
<dbReference type="PANTHER" id="PTHR41164:SF1">
    <property type="entry name" value="CURLI PRODUCTION ASSEMBLY_TRANSPORT COMPONENT CSGG"/>
    <property type="match status" value="1"/>
</dbReference>
<evidence type="ECO:0000313" key="8">
    <source>
        <dbReference type="Proteomes" id="UP000618931"/>
    </source>
</evidence>
<organism evidence="7 8">
    <name type="scientific">Hymenobacter ruricola</name>
    <dbReference type="NCBI Taxonomy" id="2791023"/>
    <lineage>
        <taxon>Bacteria</taxon>
        <taxon>Pseudomonadati</taxon>
        <taxon>Bacteroidota</taxon>
        <taxon>Cytophagia</taxon>
        <taxon>Cytophagales</taxon>
        <taxon>Hymenobacteraceae</taxon>
        <taxon>Hymenobacter</taxon>
    </lineage>
</organism>
<feature type="signal peptide" evidence="6">
    <location>
        <begin position="1"/>
        <end position="21"/>
    </location>
</feature>
<keyword evidence="2 6" id="KW-0732">Signal</keyword>
<dbReference type="PROSITE" id="PS51257">
    <property type="entry name" value="PROKAR_LIPOPROTEIN"/>
    <property type="match status" value="1"/>
</dbReference>
<keyword evidence="4" id="KW-0564">Palmitate</keyword>
<evidence type="ECO:0000256" key="2">
    <source>
        <dbReference type="ARBA" id="ARBA00022729"/>
    </source>
</evidence>
<keyword evidence="1" id="KW-1003">Cell membrane</keyword>
<dbReference type="SUPFAM" id="SSF56925">
    <property type="entry name" value="OMPA-like"/>
    <property type="match status" value="1"/>
</dbReference>
<dbReference type="InterPro" id="IPR011250">
    <property type="entry name" value="OMP/PagP_B-barrel"/>
</dbReference>
<keyword evidence="8" id="KW-1185">Reference proteome</keyword>
<reference evidence="7 8" key="1">
    <citation type="submission" date="2020-11" db="EMBL/GenBank/DDBJ databases">
        <authorList>
            <person name="Kim M.K."/>
        </authorList>
    </citation>
    <scope>NUCLEOTIDE SEQUENCE [LARGE SCALE GENOMIC DNA]</scope>
    <source>
        <strain evidence="7 8">BT662</strain>
    </source>
</reference>
<proteinExistence type="predicted"/>
<dbReference type="PANTHER" id="PTHR41164">
    <property type="entry name" value="CURLI PRODUCTION ASSEMBLY/TRANSPORT COMPONENT CSGG"/>
    <property type="match status" value="1"/>
</dbReference>
<evidence type="ECO:0000313" key="7">
    <source>
        <dbReference type="EMBL" id="MBF9223263.1"/>
    </source>
</evidence>
<dbReference type="Gene3D" id="2.40.160.20">
    <property type="match status" value="1"/>
</dbReference>
<name>A0ABS0I8I0_9BACT</name>
<accession>A0ABS0I8I0</accession>
<feature type="chain" id="PRO_5045086883" evidence="6">
    <location>
        <begin position="22"/>
        <end position="474"/>
    </location>
</feature>